<dbReference type="Pfam" id="PF04525">
    <property type="entry name" value="LOR"/>
    <property type="match status" value="1"/>
</dbReference>
<dbReference type="PANTHER" id="PTHR31087">
    <property type="match status" value="1"/>
</dbReference>
<dbReference type="Proteomes" id="UP001341840">
    <property type="component" value="Unassembled WGS sequence"/>
</dbReference>
<proteinExistence type="inferred from homology"/>
<evidence type="ECO:0008006" key="4">
    <source>
        <dbReference type="Google" id="ProtNLM"/>
    </source>
</evidence>
<gene>
    <name evidence="2" type="ORF">PIB30_033015</name>
</gene>
<evidence type="ECO:0000313" key="3">
    <source>
        <dbReference type="Proteomes" id="UP001341840"/>
    </source>
</evidence>
<reference evidence="2 3" key="1">
    <citation type="journal article" date="2023" name="Plants (Basel)">
        <title>Bridging the Gap: Combining Genomics and Transcriptomics Approaches to Understand Stylosanthes scabra, an Orphan Legume from the Brazilian Caatinga.</title>
        <authorList>
            <person name="Ferreira-Neto J.R.C."/>
            <person name="da Silva M.D."/>
            <person name="Binneck E."/>
            <person name="de Melo N.F."/>
            <person name="da Silva R.H."/>
            <person name="de Melo A.L.T.M."/>
            <person name="Pandolfi V."/>
            <person name="Bustamante F.O."/>
            <person name="Brasileiro-Vidal A.C."/>
            <person name="Benko-Iseppon A.M."/>
        </authorList>
    </citation>
    <scope>NUCLEOTIDE SEQUENCE [LARGE SCALE GENOMIC DNA]</scope>
    <source>
        <tissue evidence="2">Leaves</tissue>
    </source>
</reference>
<dbReference type="InterPro" id="IPR038595">
    <property type="entry name" value="LOR_sf"/>
</dbReference>
<keyword evidence="3" id="KW-1185">Reference proteome</keyword>
<sequence>MTNVVPIVSKLYCCSSETVFVVRRRPNVVNGGGFVVSECGSQRVVFRVDGCGVHGTKGELLLRDANGDALLLMRRKRGMVEAVSIYKNWKGYSLEYEGLQNLVFSLKEPNSCLVKNNGIQISTEPRVDSKKSRDFEISGYFPAKNCSIVDSRGNIVAQVGVNKEVEKLMASKDLYHVVVKPGIDQAFVFGVIAILDYIYGESTRC</sequence>
<dbReference type="InterPro" id="IPR025659">
    <property type="entry name" value="Tubby-like_C"/>
</dbReference>
<evidence type="ECO:0000313" key="2">
    <source>
        <dbReference type="EMBL" id="MED6170645.1"/>
    </source>
</evidence>
<dbReference type="InterPro" id="IPR007612">
    <property type="entry name" value="LOR"/>
</dbReference>
<name>A0ABU6VDY3_9FABA</name>
<comment type="similarity">
    <text evidence="1">Belongs to the LOR family.</text>
</comment>
<dbReference type="PANTHER" id="PTHR31087:SF3">
    <property type="entry name" value="PROTEIN LURP-ONE-RELATED 6"/>
    <property type="match status" value="1"/>
</dbReference>
<dbReference type="Gene3D" id="2.40.160.200">
    <property type="entry name" value="LURP1-related"/>
    <property type="match status" value="1"/>
</dbReference>
<organism evidence="2 3">
    <name type="scientific">Stylosanthes scabra</name>
    <dbReference type="NCBI Taxonomy" id="79078"/>
    <lineage>
        <taxon>Eukaryota</taxon>
        <taxon>Viridiplantae</taxon>
        <taxon>Streptophyta</taxon>
        <taxon>Embryophyta</taxon>
        <taxon>Tracheophyta</taxon>
        <taxon>Spermatophyta</taxon>
        <taxon>Magnoliopsida</taxon>
        <taxon>eudicotyledons</taxon>
        <taxon>Gunneridae</taxon>
        <taxon>Pentapetalae</taxon>
        <taxon>rosids</taxon>
        <taxon>fabids</taxon>
        <taxon>Fabales</taxon>
        <taxon>Fabaceae</taxon>
        <taxon>Papilionoideae</taxon>
        <taxon>50 kb inversion clade</taxon>
        <taxon>dalbergioids sensu lato</taxon>
        <taxon>Dalbergieae</taxon>
        <taxon>Pterocarpus clade</taxon>
        <taxon>Stylosanthes</taxon>
    </lineage>
</organism>
<dbReference type="EMBL" id="JASCZI010151182">
    <property type="protein sequence ID" value="MED6170645.1"/>
    <property type="molecule type" value="Genomic_DNA"/>
</dbReference>
<protein>
    <recommendedName>
        <fullName evidence="4">Protein LURP-one-related 6</fullName>
    </recommendedName>
</protein>
<dbReference type="SUPFAM" id="SSF54518">
    <property type="entry name" value="Tubby C-terminal domain-like"/>
    <property type="match status" value="1"/>
</dbReference>
<accession>A0ABU6VDY3</accession>
<evidence type="ECO:0000256" key="1">
    <source>
        <dbReference type="ARBA" id="ARBA00005437"/>
    </source>
</evidence>
<comment type="caution">
    <text evidence="2">The sequence shown here is derived from an EMBL/GenBank/DDBJ whole genome shotgun (WGS) entry which is preliminary data.</text>
</comment>